<reference evidence="2" key="1">
    <citation type="submission" date="2022-01" db="EMBL/GenBank/DDBJ databases">
        <title>PSI-footprinting approach for the identification of protein synthesis inhibitor producers.</title>
        <authorList>
            <person name="Handel F."/>
            <person name="Kulik A."/>
            <person name="Wex K.W."/>
            <person name="Berscheid A."/>
            <person name="Saur J.S."/>
            <person name="Winkler A."/>
            <person name="Wibberg D."/>
            <person name="Kalinowski J."/>
            <person name="Broetz-Oesterhelt H."/>
            <person name="Mast Y."/>
        </authorList>
    </citation>
    <scope>NUCLEOTIDE SEQUENCE</scope>
    <source>
        <strain evidence="2">KNN 49.3e</strain>
    </source>
</reference>
<name>A0ABY4NS10_9PSEU</name>
<dbReference type="RefSeq" id="WP_116112830.1">
    <property type="nucleotide sequence ID" value="NZ_CP091196.1"/>
</dbReference>
<dbReference type="EMBL" id="CP091196">
    <property type="protein sequence ID" value="UQS22849.1"/>
    <property type="molecule type" value="Genomic_DNA"/>
</dbReference>
<dbReference type="SMART" id="SM00530">
    <property type="entry name" value="HTH_XRE"/>
    <property type="match status" value="1"/>
</dbReference>
<evidence type="ECO:0000313" key="2">
    <source>
        <dbReference type="EMBL" id="UQS22849.1"/>
    </source>
</evidence>
<dbReference type="InterPro" id="IPR010982">
    <property type="entry name" value="Lambda_DNA-bd_dom_sf"/>
</dbReference>
<gene>
    <name evidence="2" type="ORF">L1857_08480</name>
</gene>
<dbReference type="PROSITE" id="PS50943">
    <property type="entry name" value="HTH_CROC1"/>
    <property type="match status" value="1"/>
</dbReference>
<organism evidence="2 3">
    <name type="scientific">Amycolatopsis thermalba</name>
    <dbReference type="NCBI Taxonomy" id="944492"/>
    <lineage>
        <taxon>Bacteria</taxon>
        <taxon>Bacillati</taxon>
        <taxon>Actinomycetota</taxon>
        <taxon>Actinomycetes</taxon>
        <taxon>Pseudonocardiales</taxon>
        <taxon>Pseudonocardiaceae</taxon>
        <taxon>Amycolatopsis</taxon>
    </lineage>
</organism>
<keyword evidence="3" id="KW-1185">Reference proteome</keyword>
<dbReference type="InterPro" id="IPR001387">
    <property type="entry name" value="Cro/C1-type_HTH"/>
</dbReference>
<accession>A0ABY4NS10</accession>
<dbReference type="Gene3D" id="1.10.260.40">
    <property type="entry name" value="lambda repressor-like DNA-binding domains"/>
    <property type="match status" value="1"/>
</dbReference>
<protein>
    <submittedName>
        <fullName evidence="2">Helix-turn-helix domain-containing protein</fullName>
    </submittedName>
</protein>
<dbReference type="CDD" id="cd00093">
    <property type="entry name" value="HTH_XRE"/>
    <property type="match status" value="1"/>
</dbReference>
<evidence type="ECO:0000259" key="1">
    <source>
        <dbReference type="PROSITE" id="PS50943"/>
    </source>
</evidence>
<evidence type="ECO:0000313" key="3">
    <source>
        <dbReference type="Proteomes" id="UP000830158"/>
    </source>
</evidence>
<proteinExistence type="predicted"/>
<dbReference type="Pfam" id="PF01381">
    <property type="entry name" value="HTH_3"/>
    <property type="match status" value="1"/>
</dbReference>
<dbReference type="Proteomes" id="UP000830158">
    <property type="component" value="Chromosome"/>
</dbReference>
<dbReference type="SUPFAM" id="SSF47413">
    <property type="entry name" value="lambda repressor-like DNA-binding domains"/>
    <property type="match status" value="1"/>
</dbReference>
<feature type="domain" description="HTH cro/C1-type" evidence="1">
    <location>
        <begin position="13"/>
        <end position="68"/>
    </location>
</feature>
<sequence>MSDQTAQQFGNYLRHLRLKQGLSNRELARLSGIDSGGITRLEKGENRPTPKTLVALAPVLKVSPMDLFAMAGYTVPYDLPDLPTYLRTMYGSCLPENKIDEIGEYLGRILDEYGADLNGPRDAEDETTKAQLT</sequence>